<sequence length="261" mass="29642">HRTPQPEWRRFSHTSLLKPSSSDKKMTRTSRRQARSKGHTNLIDHLNRRHSSQVVAQAYEDHIDGIRRQSPFVDVSPEALNIFRWVGRSREPRAAILRERIGEKEHKLGSSVEQDVAGLEISSHVRDAIATAIAGSVVQLVPDAWTDGNWHYLGIMAVVPDPRDGARQSSRLLRTPKKRNVLRQSDIIIPCLQNETRWSSTLEILRTHASIQPRLDVDDDDIVKRLLSPAENLAMKKLLEELMDFESVSKVLQNSVYGCLG</sequence>
<feature type="region of interest" description="Disordered" evidence="1">
    <location>
        <begin position="17"/>
        <end position="43"/>
    </location>
</feature>
<reference evidence="2" key="2">
    <citation type="journal article" date="2023" name="Microbiol Resour">
        <title>Decontamination and Annotation of the Draft Genome Sequence of the Oomycete Lagenidium giganteum ARSEF 373.</title>
        <authorList>
            <person name="Morgan W.R."/>
            <person name="Tartar A."/>
        </authorList>
    </citation>
    <scope>NUCLEOTIDE SEQUENCE</scope>
    <source>
        <strain evidence="2">ARSEF 373</strain>
    </source>
</reference>
<reference evidence="2" key="1">
    <citation type="submission" date="2022-11" db="EMBL/GenBank/DDBJ databases">
        <authorList>
            <person name="Morgan W.R."/>
            <person name="Tartar A."/>
        </authorList>
    </citation>
    <scope>NUCLEOTIDE SEQUENCE</scope>
    <source>
        <strain evidence="2">ARSEF 373</strain>
    </source>
</reference>
<comment type="caution">
    <text evidence="2">The sequence shown here is derived from an EMBL/GenBank/DDBJ whole genome shotgun (WGS) entry which is preliminary data.</text>
</comment>
<organism evidence="2 3">
    <name type="scientific">Lagenidium giganteum</name>
    <dbReference type="NCBI Taxonomy" id="4803"/>
    <lineage>
        <taxon>Eukaryota</taxon>
        <taxon>Sar</taxon>
        <taxon>Stramenopiles</taxon>
        <taxon>Oomycota</taxon>
        <taxon>Peronosporomycetes</taxon>
        <taxon>Pythiales</taxon>
        <taxon>Pythiaceae</taxon>
    </lineage>
</organism>
<evidence type="ECO:0000313" key="3">
    <source>
        <dbReference type="Proteomes" id="UP001146120"/>
    </source>
</evidence>
<feature type="compositionally biased region" description="Basic residues" evidence="1">
    <location>
        <begin position="27"/>
        <end position="38"/>
    </location>
</feature>
<protein>
    <submittedName>
        <fullName evidence="2">Uncharacterized protein</fullName>
    </submittedName>
</protein>
<feature type="non-terminal residue" evidence="2">
    <location>
        <position position="1"/>
    </location>
</feature>
<accession>A0AAV2ZEY4</accession>
<gene>
    <name evidence="2" type="ORF">N0F65_004383</name>
</gene>
<dbReference type="Proteomes" id="UP001146120">
    <property type="component" value="Unassembled WGS sequence"/>
</dbReference>
<evidence type="ECO:0000256" key="1">
    <source>
        <dbReference type="SAM" id="MobiDB-lite"/>
    </source>
</evidence>
<evidence type="ECO:0000313" key="2">
    <source>
        <dbReference type="EMBL" id="DBA04746.1"/>
    </source>
</evidence>
<dbReference type="PANTHER" id="PTHR40866">
    <property type="entry name" value="BED-TYPE DOMAIN-CONTAINING PROTEIN"/>
    <property type="match status" value="1"/>
</dbReference>
<dbReference type="AlphaFoldDB" id="A0AAV2ZEY4"/>
<keyword evidence="3" id="KW-1185">Reference proteome</keyword>
<name>A0AAV2ZEY4_9STRA</name>
<proteinExistence type="predicted"/>
<dbReference type="PANTHER" id="PTHR40866:SF1">
    <property type="entry name" value="BED-TYPE DOMAIN-CONTAINING PROTEIN"/>
    <property type="match status" value="1"/>
</dbReference>
<dbReference type="EMBL" id="DAKRPA010000005">
    <property type="protein sequence ID" value="DBA04746.1"/>
    <property type="molecule type" value="Genomic_DNA"/>
</dbReference>